<dbReference type="GO" id="GO:0060395">
    <property type="term" value="P:SMAD protein signal transduction"/>
    <property type="evidence" value="ECO:0007669"/>
    <property type="project" value="TreeGrafter"/>
</dbReference>
<feature type="domain" description="MH2" evidence="3">
    <location>
        <begin position="6"/>
        <end position="191"/>
    </location>
</feature>
<protein>
    <recommendedName>
        <fullName evidence="3">MH2 domain-containing protein</fullName>
    </recommendedName>
</protein>
<dbReference type="SMART" id="SM00524">
    <property type="entry name" value="DWB"/>
    <property type="match status" value="1"/>
</dbReference>
<dbReference type="GO" id="GO:0030154">
    <property type="term" value="P:cell differentiation"/>
    <property type="evidence" value="ECO:0007669"/>
    <property type="project" value="TreeGrafter"/>
</dbReference>
<dbReference type="PROSITE" id="PS51076">
    <property type="entry name" value="MH2"/>
    <property type="match status" value="1"/>
</dbReference>
<reference evidence="4" key="1">
    <citation type="submission" date="2022-01" db="EMBL/GenBank/DDBJ databases">
        <authorList>
            <person name="King R."/>
        </authorList>
    </citation>
    <scope>NUCLEOTIDE SEQUENCE</scope>
</reference>
<dbReference type="GO" id="GO:0071144">
    <property type="term" value="C:heteromeric SMAD protein complex"/>
    <property type="evidence" value="ECO:0007669"/>
    <property type="project" value="TreeGrafter"/>
</dbReference>
<sequence length="216" mass="24273">MNSSEWCKLAYWELSERVGPLFPVEPPAVNVFGDVPHPDGLNLETLAQHSFSPPESSVQKTRCKIGLGVTLSREGDRIWVYNRSDHPVFVNSPTLHDCPTPTRLPPDHCLCVFDRLEACRLTSHAHTQAGPVDPNSLRISFAKGWGPNYSRREITSCPCWLEILLAPCRYPCRLTSHAPTQACPVDPYSLRISFAKRLGPNYSRRDWREITSCACG</sequence>
<gene>
    <name evidence="4" type="ORF">PHAECO_LOCUS5872</name>
</gene>
<evidence type="ECO:0000256" key="2">
    <source>
        <dbReference type="ARBA" id="ARBA00023163"/>
    </source>
</evidence>
<dbReference type="GO" id="GO:0050793">
    <property type="term" value="P:regulation of developmental process"/>
    <property type="evidence" value="ECO:0007669"/>
    <property type="project" value="UniProtKB-ARBA"/>
</dbReference>
<dbReference type="GO" id="GO:0009791">
    <property type="term" value="P:post-embryonic development"/>
    <property type="evidence" value="ECO:0007669"/>
    <property type="project" value="UniProtKB-ARBA"/>
</dbReference>
<dbReference type="InterPro" id="IPR008984">
    <property type="entry name" value="SMAD_FHA_dom_sf"/>
</dbReference>
<dbReference type="PANTHER" id="PTHR13703:SF54">
    <property type="entry name" value="MOTHERS AGAINST DECAPENTAPLEGIC HOMOLOG"/>
    <property type="match status" value="1"/>
</dbReference>
<dbReference type="GO" id="GO:0006357">
    <property type="term" value="P:regulation of transcription by RNA polymerase II"/>
    <property type="evidence" value="ECO:0007669"/>
    <property type="project" value="TreeGrafter"/>
</dbReference>
<evidence type="ECO:0000313" key="4">
    <source>
        <dbReference type="EMBL" id="CAG9818031.1"/>
    </source>
</evidence>
<dbReference type="EMBL" id="OU896723">
    <property type="protein sequence ID" value="CAG9818031.1"/>
    <property type="molecule type" value="Genomic_DNA"/>
</dbReference>
<evidence type="ECO:0000313" key="5">
    <source>
        <dbReference type="Proteomes" id="UP001153737"/>
    </source>
</evidence>
<dbReference type="InterPro" id="IPR001132">
    <property type="entry name" value="SMAD_dom_Dwarfin-type"/>
</dbReference>
<keyword evidence="1" id="KW-0805">Transcription regulation</keyword>
<evidence type="ECO:0000259" key="3">
    <source>
        <dbReference type="PROSITE" id="PS51076"/>
    </source>
</evidence>
<name>A0A9N9SCQ6_PHACE</name>
<dbReference type="Pfam" id="PF03166">
    <property type="entry name" value="MH2"/>
    <property type="match status" value="1"/>
</dbReference>
<keyword evidence="2" id="KW-0804">Transcription</keyword>
<dbReference type="AlphaFoldDB" id="A0A9N9SCQ6"/>
<organism evidence="4 5">
    <name type="scientific">Phaedon cochleariae</name>
    <name type="common">Mustard beetle</name>
    <dbReference type="NCBI Taxonomy" id="80249"/>
    <lineage>
        <taxon>Eukaryota</taxon>
        <taxon>Metazoa</taxon>
        <taxon>Ecdysozoa</taxon>
        <taxon>Arthropoda</taxon>
        <taxon>Hexapoda</taxon>
        <taxon>Insecta</taxon>
        <taxon>Pterygota</taxon>
        <taxon>Neoptera</taxon>
        <taxon>Endopterygota</taxon>
        <taxon>Coleoptera</taxon>
        <taxon>Polyphaga</taxon>
        <taxon>Cucujiformia</taxon>
        <taxon>Chrysomeloidea</taxon>
        <taxon>Chrysomelidae</taxon>
        <taxon>Chrysomelinae</taxon>
        <taxon>Chrysomelini</taxon>
        <taxon>Phaedon</taxon>
    </lineage>
</organism>
<dbReference type="InterPro" id="IPR013790">
    <property type="entry name" value="Dwarfin"/>
</dbReference>
<dbReference type="GO" id="GO:0009653">
    <property type="term" value="P:anatomical structure morphogenesis"/>
    <property type="evidence" value="ECO:0007669"/>
    <property type="project" value="TreeGrafter"/>
</dbReference>
<dbReference type="PANTHER" id="PTHR13703">
    <property type="entry name" value="SMAD"/>
    <property type="match status" value="1"/>
</dbReference>
<keyword evidence="5" id="KW-1185">Reference proteome</keyword>
<dbReference type="InterPro" id="IPR017855">
    <property type="entry name" value="SMAD-like_dom_sf"/>
</dbReference>
<proteinExistence type="predicted"/>
<accession>A0A9N9SCQ6</accession>
<evidence type="ECO:0000256" key="1">
    <source>
        <dbReference type="ARBA" id="ARBA00023015"/>
    </source>
</evidence>
<dbReference type="SUPFAM" id="SSF49879">
    <property type="entry name" value="SMAD/FHA domain"/>
    <property type="match status" value="1"/>
</dbReference>
<dbReference type="GO" id="GO:0051239">
    <property type="term" value="P:regulation of multicellular organismal process"/>
    <property type="evidence" value="ECO:0007669"/>
    <property type="project" value="UniProtKB-ARBA"/>
</dbReference>
<dbReference type="GO" id="GO:0070411">
    <property type="term" value="F:I-SMAD binding"/>
    <property type="evidence" value="ECO:0007669"/>
    <property type="project" value="TreeGrafter"/>
</dbReference>
<dbReference type="Proteomes" id="UP001153737">
    <property type="component" value="Chromosome 17"/>
</dbReference>
<dbReference type="Gene3D" id="2.60.200.10">
    <property type="match status" value="1"/>
</dbReference>
<reference evidence="4" key="2">
    <citation type="submission" date="2022-10" db="EMBL/GenBank/DDBJ databases">
        <authorList>
            <consortium name="ENA_rothamsted_submissions"/>
            <consortium name="culmorum"/>
            <person name="King R."/>
        </authorList>
    </citation>
    <scope>NUCLEOTIDE SEQUENCE</scope>
</reference>
<dbReference type="OrthoDB" id="5946219at2759"/>
<dbReference type="GO" id="GO:0140416">
    <property type="term" value="F:transcription regulator inhibitor activity"/>
    <property type="evidence" value="ECO:0007669"/>
    <property type="project" value="TreeGrafter"/>
</dbReference>